<keyword evidence="3" id="KW-1185">Reference proteome</keyword>
<reference evidence="2 3" key="1">
    <citation type="journal article" date="2022" name="Int. J. Syst. Evol. Microbiol.">
        <title>Noviherbaspirillum aridicola sp. nov., isolated from an arid soil in Pakistan.</title>
        <authorList>
            <person name="Khan I.U."/>
            <person name="Saqib M."/>
            <person name="Amin A."/>
            <person name="Hussain F."/>
            <person name="Li L."/>
            <person name="Liu Y.H."/>
            <person name="Fang B.Z."/>
            <person name="Ahmed I."/>
            <person name="Li W.J."/>
        </authorList>
    </citation>
    <scope>NUCLEOTIDE SEQUENCE [LARGE SCALE GENOMIC DNA]</scope>
    <source>
        <strain evidence="2 3">NCCP-691</strain>
    </source>
</reference>
<comment type="caution">
    <text evidence="2">The sequence shown here is derived from an EMBL/GenBank/DDBJ whole genome shotgun (WGS) entry which is preliminary data.</text>
</comment>
<gene>
    <name evidence="2" type="ORF">NCCP691_02680</name>
</gene>
<evidence type="ECO:0000313" key="2">
    <source>
        <dbReference type="EMBL" id="GIZ50254.1"/>
    </source>
</evidence>
<dbReference type="RefSeq" id="WP_220806428.1">
    <property type="nucleotide sequence ID" value="NZ_BPMK01000001.1"/>
</dbReference>
<accession>A0ABQ4Q0H3</accession>
<evidence type="ECO:0000256" key="1">
    <source>
        <dbReference type="SAM" id="MobiDB-lite"/>
    </source>
</evidence>
<dbReference type="Proteomes" id="UP000887222">
    <property type="component" value="Unassembled WGS sequence"/>
</dbReference>
<evidence type="ECO:0000313" key="3">
    <source>
        <dbReference type="Proteomes" id="UP000887222"/>
    </source>
</evidence>
<feature type="compositionally biased region" description="Acidic residues" evidence="1">
    <location>
        <begin position="65"/>
        <end position="75"/>
    </location>
</feature>
<protein>
    <submittedName>
        <fullName evidence="2">Uncharacterized protein</fullName>
    </submittedName>
</protein>
<name>A0ABQ4Q0H3_9BURK</name>
<dbReference type="EMBL" id="BPMK01000001">
    <property type="protein sequence ID" value="GIZ50254.1"/>
    <property type="molecule type" value="Genomic_DNA"/>
</dbReference>
<feature type="region of interest" description="Disordered" evidence="1">
    <location>
        <begin position="58"/>
        <end position="82"/>
    </location>
</feature>
<sequence>MRILEKHPISIVGHYLVMEGQVEMPECGSTPFCWVEDENGNMVSEFVDQDLAMGIAEQLAGEEGTPVDDNDDGDDAPPRWLH</sequence>
<proteinExistence type="predicted"/>
<organism evidence="2 3">
    <name type="scientific">Noviherbaspirillum aridicola</name>
    <dbReference type="NCBI Taxonomy" id="2849687"/>
    <lineage>
        <taxon>Bacteria</taxon>
        <taxon>Pseudomonadati</taxon>
        <taxon>Pseudomonadota</taxon>
        <taxon>Betaproteobacteria</taxon>
        <taxon>Burkholderiales</taxon>
        <taxon>Oxalobacteraceae</taxon>
        <taxon>Noviherbaspirillum</taxon>
    </lineage>
</organism>